<dbReference type="EMBL" id="APVG01000049">
    <property type="protein sequence ID" value="ENY70939.1"/>
    <property type="molecule type" value="Genomic_DNA"/>
</dbReference>
<evidence type="ECO:0000256" key="6">
    <source>
        <dbReference type="ARBA" id="ARBA00023002"/>
    </source>
</evidence>
<evidence type="ECO:0000313" key="13">
    <source>
        <dbReference type="EMBL" id="ENY70939.1"/>
    </source>
</evidence>
<evidence type="ECO:0000256" key="5">
    <source>
        <dbReference type="ARBA" id="ARBA00022989"/>
    </source>
</evidence>
<keyword evidence="6" id="KW-0560">Oxidoreductase</keyword>
<feature type="transmembrane region" description="Helical" evidence="12">
    <location>
        <begin position="236"/>
        <end position="257"/>
    </location>
</feature>
<keyword evidence="10" id="KW-1015">Disulfide bond</keyword>
<dbReference type="GO" id="GO:0046872">
    <property type="term" value="F:metal ion binding"/>
    <property type="evidence" value="ECO:0007669"/>
    <property type="project" value="UniProtKB-KW"/>
</dbReference>
<feature type="transmembrane region" description="Helical" evidence="12">
    <location>
        <begin position="264"/>
        <end position="287"/>
    </location>
</feature>
<feature type="transmembrane region" description="Helical" evidence="12">
    <location>
        <begin position="7"/>
        <end position="27"/>
    </location>
</feature>
<feature type="transmembrane region" description="Helical" evidence="12">
    <location>
        <begin position="131"/>
        <end position="149"/>
    </location>
</feature>
<protein>
    <submittedName>
        <fullName evidence="13">Heme A synthase</fullName>
    </submittedName>
</protein>
<dbReference type="RefSeq" id="WP_005358329.1">
    <property type="nucleotide sequence ID" value="NZ_APVG01000049.1"/>
</dbReference>
<comment type="caution">
    <text evidence="13">The sequence shown here is derived from an EMBL/GenBank/DDBJ whole genome shotgun (WGS) entry which is preliminary data.</text>
</comment>
<dbReference type="Proteomes" id="UP000023775">
    <property type="component" value="Unassembled WGS sequence"/>
</dbReference>
<evidence type="ECO:0000256" key="8">
    <source>
        <dbReference type="ARBA" id="ARBA00023133"/>
    </source>
</evidence>
<dbReference type="GO" id="GO:0006784">
    <property type="term" value="P:heme A biosynthetic process"/>
    <property type="evidence" value="ECO:0007669"/>
    <property type="project" value="InterPro"/>
</dbReference>
<keyword evidence="5 12" id="KW-1133">Transmembrane helix</keyword>
<comment type="subcellular location">
    <subcellularLocation>
        <location evidence="1">Membrane</location>
        <topology evidence="1">Multi-pass membrane protein</topology>
    </subcellularLocation>
</comment>
<evidence type="ECO:0000256" key="10">
    <source>
        <dbReference type="ARBA" id="ARBA00023157"/>
    </source>
</evidence>
<dbReference type="OrthoDB" id="1447144at2"/>
<keyword evidence="4" id="KW-0479">Metal-binding</keyword>
<reference evidence="13 14" key="1">
    <citation type="journal article" date="2013" name="Genome Announc.">
        <title>Draft Genome Sequence of the Aeromonas diversa Type Strain.</title>
        <authorList>
            <person name="Farfan M."/>
            <person name="Spataro N."/>
            <person name="Sanglas A."/>
            <person name="Albarral V."/>
            <person name="Loren J.G."/>
            <person name="Bosch E."/>
            <person name="Fuste M.C."/>
        </authorList>
    </citation>
    <scope>NUCLEOTIDE SEQUENCE [LARGE SCALE GENOMIC DNA]</scope>
    <source>
        <strain evidence="13 14">2478-85</strain>
    </source>
</reference>
<feature type="transmembrane region" description="Helical" evidence="12">
    <location>
        <begin position="74"/>
        <end position="94"/>
    </location>
</feature>
<evidence type="ECO:0000256" key="12">
    <source>
        <dbReference type="SAM" id="Phobius"/>
    </source>
</evidence>
<feature type="transmembrane region" description="Helical" evidence="12">
    <location>
        <begin position="293"/>
        <end position="310"/>
    </location>
</feature>
<keyword evidence="2" id="KW-1003">Cell membrane</keyword>
<sequence length="321" mass="34385">MIRTGTLLILAIGLATLVIGLGAYTRLTDAGLGCPDWPGCYGKLTLPHSEEAPRLALSHPERPLEPHKARNEMIHRYAAGSLGMLLLMLFVVSWREARRLPPLPTCLLLLVVGQALLGMLTVTAALHPLIVMGHLLGGFALLTLLWLSLTRSLSPLAAPPWLKRLGALALLALLLQIALGGWTSANYAAMACSELPLCQGEWHQQLSLTEAFHLPLGHASYEFGVLGREARQTIHIGHRLGALLATLALLGFSLGLLSQGARASAALILALLLCQLLLGIANVVFILPLPNALAHNLVAVHLLIATAVTCRRLTSFPLRRS</sequence>
<evidence type="ECO:0000256" key="2">
    <source>
        <dbReference type="ARBA" id="ARBA00022475"/>
    </source>
</evidence>
<dbReference type="InterPro" id="IPR050450">
    <property type="entry name" value="COX15/CtaA_HemeA_synthase"/>
</dbReference>
<comment type="pathway">
    <text evidence="11">Porphyrin-containing compound metabolism.</text>
</comment>
<feature type="transmembrane region" description="Helical" evidence="12">
    <location>
        <begin position="106"/>
        <end position="125"/>
    </location>
</feature>
<dbReference type="PANTHER" id="PTHR35457">
    <property type="entry name" value="HEME A SYNTHASE"/>
    <property type="match status" value="1"/>
</dbReference>
<dbReference type="AlphaFoldDB" id="N9TXU2"/>
<evidence type="ECO:0000256" key="3">
    <source>
        <dbReference type="ARBA" id="ARBA00022692"/>
    </source>
</evidence>
<dbReference type="GO" id="GO:0016020">
    <property type="term" value="C:membrane"/>
    <property type="evidence" value="ECO:0007669"/>
    <property type="project" value="UniProtKB-SubCell"/>
</dbReference>
<keyword evidence="8" id="KW-0350">Heme biosynthesis</keyword>
<evidence type="ECO:0000256" key="7">
    <source>
        <dbReference type="ARBA" id="ARBA00023004"/>
    </source>
</evidence>
<evidence type="ECO:0000256" key="1">
    <source>
        <dbReference type="ARBA" id="ARBA00004141"/>
    </source>
</evidence>
<proteinExistence type="predicted"/>
<dbReference type="PATRIC" id="fig|1268237.3.peg.3105"/>
<evidence type="ECO:0000256" key="9">
    <source>
        <dbReference type="ARBA" id="ARBA00023136"/>
    </source>
</evidence>
<dbReference type="eggNOG" id="COG1612">
    <property type="taxonomic scope" value="Bacteria"/>
</dbReference>
<name>N9TXU2_9GAMM</name>
<gene>
    <name evidence="13" type="ORF">G114_15771</name>
</gene>
<keyword evidence="14" id="KW-1185">Reference proteome</keyword>
<feature type="transmembrane region" description="Helical" evidence="12">
    <location>
        <begin position="161"/>
        <end position="179"/>
    </location>
</feature>
<keyword evidence="3 12" id="KW-0812">Transmembrane</keyword>
<evidence type="ECO:0000256" key="4">
    <source>
        <dbReference type="ARBA" id="ARBA00022723"/>
    </source>
</evidence>
<dbReference type="PANTHER" id="PTHR35457:SF1">
    <property type="entry name" value="HEME A SYNTHASE"/>
    <property type="match status" value="1"/>
</dbReference>
<evidence type="ECO:0000313" key="14">
    <source>
        <dbReference type="Proteomes" id="UP000023775"/>
    </source>
</evidence>
<accession>N9TXU2</accession>
<evidence type="ECO:0000256" key="11">
    <source>
        <dbReference type="ARBA" id="ARBA00023444"/>
    </source>
</evidence>
<keyword evidence="7" id="KW-0408">Iron</keyword>
<dbReference type="InterPro" id="IPR003780">
    <property type="entry name" value="COX15/CtaA_fam"/>
</dbReference>
<dbReference type="Pfam" id="PF02628">
    <property type="entry name" value="COX15-CtaA"/>
    <property type="match status" value="1"/>
</dbReference>
<organism evidence="13 14">
    <name type="scientific">Aeromonas diversa CDC 2478-85</name>
    <dbReference type="NCBI Taxonomy" id="1268237"/>
    <lineage>
        <taxon>Bacteria</taxon>
        <taxon>Pseudomonadati</taxon>
        <taxon>Pseudomonadota</taxon>
        <taxon>Gammaproteobacteria</taxon>
        <taxon>Aeromonadales</taxon>
        <taxon>Aeromonadaceae</taxon>
        <taxon>Aeromonas</taxon>
    </lineage>
</organism>
<keyword evidence="9 12" id="KW-0472">Membrane</keyword>
<dbReference type="GO" id="GO:0016491">
    <property type="term" value="F:oxidoreductase activity"/>
    <property type="evidence" value="ECO:0007669"/>
    <property type="project" value="UniProtKB-KW"/>
</dbReference>